<feature type="region of interest" description="Disordered" evidence="3">
    <location>
        <begin position="478"/>
        <end position="509"/>
    </location>
</feature>
<dbReference type="Gene3D" id="4.10.240.10">
    <property type="entry name" value="Zn(2)-C6 fungal-type DNA-binding domain"/>
    <property type="match status" value="1"/>
</dbReference>
<dbReference type="GO" id="GO:0003677">
    <property type="term" value="F:DNA binding"/>
    <property type="evidence" value="ECO:0007669"/>
    <property type="project" value="InterPro"/>
</dbReference>
<keyword evidence="2" id="KW-0539">Nucleus</keyword>
<accession>A0A9W4U6A8</accession>
<dbReference type="InterPro" id="IPR036864">
    <property type="entry name" value="Zn2-C6_fun-type_DNA-bd_sf"/>
</dbReference>
<gene>
    <name evidence="5" type="ORF">PDIGIT_LOCUS3173</name>
</gene>
<dbReference type="PANTHER" id="PTHR47654">
    <property type="entry name" value="ZN(II)2CYS6 TRANSCRIPTION FACTOR (EUROFUNG)-RELATED"/>
    <property type="match status" value="1"/>
</dbReference>
<dbReference type="SUPFAM" id="SSF57701">
    <property type="entry name" value="Zn2/Cys6 DNA-binding domain"/>
    <property type="match status" value="1"/>
</dbReference>
<dbReference type="Proteomes" id="UP001152607">
    <property type="component" value="Unassembled WGS sequence"/>
</dbReference>
<dbReference type="PROSITE" id="PS00463">
    <property type="entry name" value="ZN2_CY6_FUNGAL_1"/>
    <property type="match status" value="1"/>
</dbReference>
<feature type="compositionally biased region" description="Low complexity" evidence="3">
    <location>
        <begin position="486"/>
        <end position="500"/>
    </location>
</feature>
<dbReference type="AlphaFoldDB" id="A0A9W4U6A8"/>
<dbReference type="SMART" id="SM00066">
    <property type="entry name" value="GAL4"/>
    <property type="match status" value="1"/>
</dbReference>
<feature type="compositionally biased region" description="Basic and acidic residues" evidence="3">
    <location>
        <begin position="20"/>
        <end position="39"/>
    </location>
</feature>
<name>A0A9W4U6A8_9PLEO</name>
<dbReference type="CDD" id="cd12148">
    <property type="entry name" value="fungal_TF_MHR"/>
    <property type="match status" value="1"/>
</dbReference>
<dbReference type="Pfam" id="PF00172">
    <property type="entry name" value="Zn_clus"/>
    <property type="match status" value="1"/>
</dbReference>
<dbReference type="PANTHER" id="PTHR47654:SF5">
    <property type="entry name" value="TRANSCRIPTION FACTOR DOMAIN-CONTAINING PROTEIN"/>
    <property type="match status" value="1"/>
</dbReference>
<sequence length="936" mass="104043">MHHPTYETAGDQASKVAIPRLERRHLDRSAERKGDGRQEKRVRKACTNCRKRKVKCSGEQPSCLNCEAAEIECYYEPARRDKLRSATHQNQSLIALLNDLRLRVNDADKQTIDDALKHVDDGSASHTNAHTSTSSKRRKPSSASADDPYILSGEDRAPASIGSNEDLDLLDEDLLRSKEARETGYAGKNSTVAWLRSLQKEVKNADGQPYGLPYGPAGADYNSTVRRSEALHERRRQSHQQTVRPETTETSFYLDTDGLELNATVNPYQLPPYDVAEKLFDFYMRTVYKSFPITPSTFPSQFKKFFEAIRSERAFQVPDKWLALLNLCFAVGSQYSTLTGQERHTDTKEHRIYMTRAVRLLGLKDNLLFAAAPDLPTIQATGLLSFYYMSIGHVSRAWVMIGIAIRFALALGLHLRNEDPNTPASKKDTLVRTWWSLHAIECLVSSVTGRPCVLAPEDCTAAFPYSFRESGSAVHQQDATHEYSKTSKSTGASSSAFTGSDTPDSVRKTGVPGSALEAHIAIGLITQKVLSSIYAPRVATRSWSYIQSLIPSLLAELEEWRGAVLPYRYGKFVNPFPPPDGDRESFLLRFYYYSNLILITRPCLCRIERRITGQSDFSFDFNETTAKRCVQAAQDMADLLPEDLNLKYLLENGPWWIMVHHIMQSMTVLLLELSYQSTHISGDDSSLTPRIRKLVRWLRVMRATDPSSERAYNVVVNIIRHSGNQFHTKAEHLLDEDDTGIYMTSGNQQAAHGSAEGFTTSANVAGNRARDDRDIIEGLAEAASHHPAEISTATDPATARPTKLSLHTNTTGLEYNTLNSMPQSAFTPTTASFDQQSSSQGAPLGAEGHYPFYDPYNNLYANPNPFMTTSFDQNSWGMFVGSPVDDGYGGAEQAELSPTDELATPLGVAGSSTTSYWQGGDYGDEQHSDRFASGGS</sequence>
<proteinExistence type="predicted"/>
<reference evidence="5" key="1">
    <citation type="submission" date="2023-01" db="EMBL/GenBank/DDBJ databases">
        <authorList>
            <person name="Van Ghelder C."/>
            <person name="Rancurel C."/>
        </authorList>
    </citation>
    <scope>NUCLEOTIDE SEQUENCE</scope>
    <source>
        <strain evidence="5">CNCM I-4278</strain>
    </source>
</reference>
<keyword evidence="6" id="KW-1185">Reference proteome</keyword>
<evidence type="ECO:0000313" key="6">
    <source>
        <dbReference type="Proteomes" id="UP001152607"/>
    </source>
</evidence>
<dbReference type="OrthoDB" id="5296287at2759"/>
<dbReference type="GO" id="GO:0008270">
    <property type="term" value="F:zinc ion binding"/>
    <property type="evidence" value="ECO:0007669"/>
    <property type="project" value="InterPro"/>
</dbReference>
<evidence type="ECO:0000256" key="2">
    <source>
        <dbReference type="ARBA" id="ARBA00023242"/>
    </source>
</evidence>
<dbReference type="InterPro" id="IPR001138">
    <property type="entry name" value="Zn2Cys6_DnaBD"/>
</dbReference>
<dbReference type="PRINTS" id="PR00755">
    <property type="entry name" value="AFLATOXINBRP"/>
</dbReference>
<evidence type="ECO:0000259" key="4">
    <source>
        <dbReference type="PROSITE" id="PS50048"/>
    </source>
</evidence>
<dbReference type="CDD" id="cd00067">
    <property type="entry name" value="GAL4"/>
    <property type="match status" value="1"/>
</dbReference>
<comment type="caution">
    <text evidence="5">The sequence shown here is derived from an EMBL/GenBank/DDBJ whole genome shotgun (WGS) entry which is preliminary data.</text>
</comment>
<feature type="domain" description="Zn(2)-C6 fungal-type" evidence="4">
    <location>
        <begin position="45"/>
        <end position="75"/>
    </location>
</feature>
<keyword evidence="1" id="KW-0479">Metal-binding</keyword>
<dbReference type="SMART" id="SM00906">
    <property type="entry name" value="Fungal_trans"/>
    <property type="match status" value="1"/>
</dbReference>
<dbReference type="Pfam" id="PF04082">
    <property type="entry name" value="Fungal_trans"/>
    <property type="match status" value="1"/>
</dbReference>
<dbReference type="InterPro" id="IPR053230">
    <property type="entry name" value="Trans_reg_galc"/>
</dbReference>
<feature type="region of interest" description="Disordered" evidence="3">
    <location>
        <begin position="889"/>
        <end position="936"/>
    </location>
</feature>
<protein>
    <recommendedName>
        <fullName evidence="4">Zn(2)-C6 fungal-type domain-containing protein</fullName>
    </recommendedName>
</protein>
<evidence type="ECO:0000313" key="5">
    <source>
        <dbReference type="EMBL" id="CAI6309904.1"/>
    </source>
</evidence>
<organism evidence="5 6">
    <name type="scientific">Periconia digitata</name>
    <dbReference type="NCBI Taxonomy" id="1303443"/>
    <lineage>
        <taxon>Eukaryota</taxon>
        <taxon>Fungi</taxon>
        <taxon>Dikarya</taxon>
        <taxon>Ascomycota</taxon>
        <taxon>Pezizomycotina</taxon>
        <taxon>Dothideomycetes</taxon>
        <taxon>Pleosporomycetidae</taxon>
        <taxon>Pleosporales</taxon>
        <taxon>Massarineae</taxon>
        <taxon>Periconiaceae</taxon>
        <taxon>Periconia</taxon>
    </lineage>
</organism>
<dbReference type="InterPro" id="IPR007219">
    <property type="entry name" value="XnlR_reg_dom"/>
</dbReference>
<feature type="compositionally biased region" description="Low complexity" evidence="3">
    <location>
        <begin position="124"/>
        <end position="134"/>
    </location>
</feature>
<feature type="region of interest" description="Disordered" evidence="3">
    <location>
        <begin position="1"/>
        <end position="44"/>
    </location>
</feature>
<dbReference type="PROSITE" id="PS50048">
    <property type="entry name" value="ZN2_CY6_FUNGAL_2"/>
    <property type="match status" value="1"/>
</dbReference>
<feature type="region of interest" description="Disordered" evidence="3">
    <location>
        <begin position="118"/>
        <end position="164"/>
    </location>
</feature>
<evidence type="ECO:0000256" key="1">
    <source>
        <dbReference type="ARBA" id="ARBA00022723"/>
    </source>
</evidence>
<dbReference type="GO" id="GO:0006351">
    <property type="term" value="P:DNA-templated transcription"/>
    <property type="evidence" value="ECO:0007669"/>
    <property type="project" value="InterPro"/>
</dbReference>
<evidence type="ECO:0000256" key="3">
    <source>
        <dbReference type="SAM" id="MobiDB-lite"/>
    </source>
</evidence>
<dbReference type="EMBL" id="CAOQHR010000002">
    <property type="protein sequence ID" value="CAI6309904.1"/>
    <property type="molecule type" value="Genomic_DNA"/>
</dbReference>
<dbReference type="GO" id="GO:0000981">
    <property type="term" value="F:DNA-binding transcription factor activity, RNA polymerase II-specific"/>
    <property type="evidence" value="ECO:0007669"/>
    <property type="project" value="InterPro"/>
</dbReference>